<dbReference type="Pfam" id="PF13417">
    <property type="entry name" value="GST_N_3"/>
    <property type="match status" value="1"/>
</dbReference>
<dbReference type="AlphaFoldDB" id="A0A2A4Z1F4"/>
<evidence type="ECO:0000259" key="1">
    <source>
        <dbReference type="PROSITE" id="PS50404"/>
    </source>
</evidence>
<evidence type="ECO:0000313" key="2">
    <source>
        <dbReference type="EMBL" id="PCJ00570.1"/>
    </source>
</evidence>
<dbReference type="SFLD" id="SFLDS00019">
    <property type="entry name" value="Glutathione_Transferase_(cytos"/>
    <property type="match status" value="1"/>
</dbReference>
<dbReference type="Gene3D" id="3.40.30.10">
    <property type="entry name" value="Glutaredoxin"/>
    <property type="match status" value="1"/>
</dbReference>
<dbReference type="CDD" id="cd00570">
    <property type="entry name" value="GST_N_family"/>
    <property type="match status" value="1"/>
</dbReference>
<dbReference type="SUPFAM" id="SSF52833">
    <property type="entry name" value="Thioredoxin-like"/>
    <property type="match status" value="1"/>
</dbReference>
<reference evidence="2" key="2">
    <citation type="journal article" date="2018" name="ISME J.">
        <title>A dynamic microbial community with high functional redundancy inhabits the cold, oxic subseafloor aquifer.</title>
        <authorList>
            <person name="Tully B.J."/>
            <person name="Wheat C.G."/>
            <person name="Glazer B.T."/>
            <person name="Huber J.A."/>
        </authorList>
    </citation>
    <scope>NUCLEOTIDE SEQUENCE</scope>
    <source>
        <strain evidence="2">NORP83</strain>
    </source>
</reference>
<organism evidence="2">
    <name type="scientific">OCS116 cluster bacterium</name>
    <dbReference type="NCBI Taxonomy" id="2030921"/>
    <lineage>
        <taxon>Bacteria</taxon>
        <taxon>Pseudomonadati</taxon>
        <taxon>Pseudomonadota</taxon>
        <taxon>Alphaproteobacteria</taxon>
        <taxon>OCS116 cluster</taxon>
    </lineage>
</organism>
<gene>
    <name evidence="2" type="ORF">COB13_09700</name>
</gene>
<dbReference type="InterPro" id="IPR036249">
    <property type="entry name" value="Thioredoxin-like_sf"/>
</dbReference>
<dbReference type="PANTHER" id="PTHR44051:SF8">
    <property type="entry name" value="GLUTATHIONE S-TRANSFERASE GSTA"/>
    <property type="match status" value="1"/>
</dbReference>
<proteinExistence type="predicted"/>
<reference key="1">
    <citation type="submission" date="2017-08" db="EMBL/GenBank/DDBJ databases">
        <title>A dynamic microbial community with high functional redundancy inhabits the cold, oxic subseafloor aquifer.</title>
        <authorList>
            <person name="Tully B.J."/>
            <person name="Wheat C.G."/>
            <person name="Glazer B.T."/>
            <person name="Huber J.A."/>
        </authorList>
    </citation>
    <scope>NUCLEOTIDE SEQUENCE [LARGE SCALE GENOMIC DNA]</scope>
</reference>
<sequence>MPRVLKNIEDIDSMSGLHLYHATVSNCSQRVRIMLEEKELNWESHLIDFAKSEQLTEKFQSINPAGVVPVLAHNGAIITESNDILEYIEQEFPSPQMGKDGQYIRSLLDLSNAVQADVKLLTFELILNKMRPFEAKNFEDYAKRQGNKSLVEFHRKFAFDQVSEAEISNAADSLSKAAIYVDTVLQKEEWLSGKAMGVADISWVVNGHRFYALNATMPNLLGMEPLTNFKNWFKNMSSRKSFKKGLLDYLPHMMR</sequence>
<dbReference type="PANTHER" id="PTHR44051">
    <property type="entry name" value="GLUTATHIONE S-TRANSFERASE-RELATED"/>
    <property type="match status" value="1"/>
</dbReference>
<dbReference type="Gene3D" id="1.20.1050.10">
    <property type="match status" value="1"/>
</dbReference>
<dbReference type="SFLD" id="SFLDG00358">
    <property type="entry name" value="Main_(cytGST)"/>
    <property type="match status" value="1"/>
</dbReference>
<dbReference type="PROSITE" id="PS50404">
    <property type="entry name" value="GST_NTER"/>
    <property type="match status" value="1"/>
</dbReference>
<dbReference type="SUPFAM" id="SSF47616">
    <property type="entry name" value="GST C-terminal domain-like"/>
    <property type="match status" value="1"/>
</dbReference>
<dbReference type="InterPro" id="IPR040079">
    <property type="entry name" value="Glutathione_S-Trfase"/>
</dbReference>
<dbReference type="InterPro" id="IPR036282">
    <property type="entry name" value="Glutathione-S-Trfase_C_sf"/>
</dbReference>
<dbReference type="CDD" id="cd00299">
    <property type="entry name" value="GST_C_family"/>
    <property type="match status" value="1"/>
</dbReference>
<feature type="domain" description="GST N-terminal" evidence="1">
    <location>
        <begin position="15"/>
        <end position="96"/>
    </location>
</feature>
<name>A0A2A4Z1F4_9PROT</name>
<protein>
    <recommendedName>
        <fullName evidence="1">GST N-terminal domain-containing protein</fullName>
    </recommendedName>
</protein>
<dbReference type="EMBL" id="NVUS01000011">
    <property type="protein sequence ID" value="PCJ00570.1"/>
    <property type="molecule type" value="Genomic_DNA"/>
</dbReference>
<accession>A0A2A4Z1F4</accession>
<comment type="caution">
    <text evidence="2">The sequence shown here is derived from an EMBL/GenBank/DDBJ whole genome shotgun (WGS) entry which is preliminary data.</text>
</comment>
<dbReference type="InterPro" id="IPR004045">
    <property type="entry name" value="Glutathione_S-Trfase_N"/>
</dbReference>